<evidence type="ECO:0000313" key="2">
    <source>
        <dbReference type="Proteomes" id="UP000887013"/>
    </source>
</evidence>
<dbReference type="Proteomes" id="UP000887013">
    <property type="component" value="Unassembled WGS sequence"/>
</dbReference>
<proteinExistence type="predicted"/>
<dbReference type="EMBL" id="BMAW01071217">
    <property type="protein sequence ID" value="GFT77025.1"/>
    <property type="molecule type" value="Genomic_DNA"/>
</dbReference>
<dbReference type="AlphaFoldDB" id="A0A8X6PQV8"/>
<sequence length="140" mass="15150">MALAVIVIHRTGRMVIAGHVMVLGMSRVGMMLGHHAASTDFQVGGIESAGVRDSEVVGAVFTFHDCCQWTGRGRLLVQRVRVDALLAGTGAAGPNGGAGIRCWENRVAEPWRLFCQPHRPVAFVGKKVQSEKVFRKSKNN</sequence>
<accession>A0A8X6PQV8</accession>
<protein>
    <submittedName>
        <fullName evidence="1">Uncharacterized protein</fullName>
    </submittedName>
</protein>
<organism evidence="1 2">
    <name type="scientific">Nephila pilipes</name>
    <name type="common">Giant wood spider</name>
    <name type="synonym">Nephila maculata</name>
    <dbReference type="NCBI Taxonomy" id="299642"/>
    <lineage>
        <taxon>Eukaryota</taxon>
        <taxon>Metazoa</taxon>
        <taxon>Ecdysozoa</taxon>
        <taxon>Arthropoda</taxon>
        <taxon>Chelicerata</taxon>
        <taxon>Arachnida</taxon>
        <taxon>Araneae</taxon>
        <taxon>Araneomorphae</taxon>
        <taxon>Entelegynae</taxon>
        <taxon>Araneoidea</taxon>
        <taxon>Nephilidae</taxon>
        <taxon>Nephila</taxon>
    </lineage>
</organism>
<keyword evidence="2" id="KW-1185">Reference proteome</keyword>
<name>A0A8X6PQV8_NEPPI</name>
<evidence type="ECO:0000313" key="1">
    <source>
        <dbReference type="EMBL" id="GFT77025.1"/>
    </source>
</evidence>
<comment type="caution">
    <text evidence="1">The sequence shown here is derived from an EMBL/GenBank/DDBJ whole genome shotgun (WGS) entry which is preliminary data.</text>
</comment>
<reference evidence="1" key="1">
    <citation type="submission" date="2020-08" db="EMBL/GenBank/DDBJ databases">
        <title>Multicomponent nature underlies the extraordinary mechanical properties of spider dragline silk.</title>
        <authorList>
            <person name="Kono N."/>
            <person name="Nakamura H."/>
            <person name="Mori M."/>
            <person name="Yoshida Y."/>
            <person name="Ohtoshi R."/>
            <person name="Malay A.D."/>
            <person name="Moran D.A.P."/>
            <person name="Tomita M."/>
            <person name="Numata K."/>
            <person name="Arakawa K."/>
        </authorList>
    </citation>
    <scope>NUCLEOTIDE SEQUENCE</scope>
</reference>
<gene>
    <name evidence="1" type="ORF">NPIL_698731</name>
</gene>